<evidence type="ECO:0000313" key="9">
    <source>
        <dbReference type="Proteomes" id="UP000075666"/>
    </source>
</evidence>
<dbReference type="InterPro" id="IPR001453">
    <property type="entry name" value="MoaB/Mog_dom"/>
</dbReference>
<evidence type="ECO:0000256" key="2">
    <source>
        <dbReference type="ARBA" id="ARBA00005046"/>
    </source>
</evidence>
<evidence type="ECO:0000256" key="3">
    <source>
        <dbReference type="ARBA" id="ARBA00006112"/>
    </source>
</evidence>
<dbReference type="Proteomes" id="UP000075666">
    <property type="component" value="Unassembled WGS sequence"/>
</dbReference>
<dbReference type="GO" id="GO:0006777">
    <property type="term" value="P:Mo-molybdopterin cofactor biosynthetic process"/>
    <property type="evidence" value="ECO:0007669"/>
    <property type="project" value="UniProtKB-UniRule"/>
</dbReference>
<dbReference type="SMART" id="SM00852">
    <property type="entry name" value="MoCF_biosynth"/>
    <property type="match status" value="1"/>
</dbReference>
<dbReference type="CDD" id="cd00886">
    <property type="entry name" value="MogA_MoaB"/>
    <property type="match status" value="1"/>
</dbReference>
<dbReference type="STRING" id="46224.B4102_1563"/>
<dbReference type="InterPro" id="IPR008284">
    <property type="entry name" value="MoCF_biosynth_CS"/>
</dbReference>
<dbReference type="NCBIfam" id="TIGR00177">
    <property type="entry name" value="molyb_syn"/>
    <property type="match status" value="1"/>
</dbReference>
<evidence type="ECO:0000256" key="6">
    <source>
        <dbReference type="PIRNR" id="PIRNR006443"/>
    </source>
</evidence>
<reference evidence="8 9" key="1">
    <citation type="submission" date="2016-01" db="EMBL/GenBank/DDBJ databases">
        <title>Genome Sequences of Twelve Sporeforming Bacillus Species Isolated from Foods.</title>
        <authorList>
            <person name="Berendsen E.M."/>
            <person name="Wells-Bennik M.H."/>
            <person name="Krawcyk A.O."/>
            <person name="De Jong A."/>
            <person name="Holsappel S."/>
            <person name="Eijlander R.T."/>
            <person name="Kuipers O.P."/>
        </authorList>
    </citation>
    <scope>NUCLEOTIDE SEQUENCE [LARGE SCALE GENOMIC DNA]</scope>
    <source>
        <strain evidence="8 9">B4102</strain>
    </source>
</reference>
<gene>
    <name evidence="8" type="ORF">B4102_1563</name>
</gene>
<dbReference type="PANTHER" id="PTHR43232:SF2">
    <property type="entry name" value="MOLYBDENUM COFACTOR BIOSYNTHESIS PROTEIN B"/>
    <property type="match status" value="1"/>
</dbReference>
<dbReference type="PIRSF" id="PIRSF006443">
    <property type="entry name" value="MoaB"/>
    <property type="match status" value="1"/>
</dbReference>
<dbReference type="InterPro" id="IPR012245">
    <property type="entry name" value="MoaB"/>
</dbReference>
<sequence length="174" mass="19058">MGEMSIFAHKQASPTSICCGIITVSDTRTTETDRSGHLMMDLLKGYGHSINFYQIVKDDQHLIKEAIKKIADIEGIKAILINGGTGIAAKDVTIESVSSLFEKEVTGFGELFRYLSYTEDIGPAAMLSRATAGTYKNKIIFVTPGSTGAVRLAMEKLILPELGHIVYEIEKDRK</sequence>
<dbReference type="PANTHER" id="PTHR43232">
    <property type="entry name" value="MOLYBDENUM COFACTOR BIOSYNTHESIS PROTEIN B"/>
    <property type="match status" value="1"/>
</dbReference>
<dbReference type="UniPathway" id="UPA00344"/>
<comment type="caution">
    <text evidence="8">The sequence shown here is derived from an EMBL/GenBank/DDBJ whole genome shotgun (WGS) entry which is preliminary data.</text>
</comment>
<dbReference type="Pfam" id="PF00994">
    <property type="entry name" value="MoCF_biosynth"/>
    <property type="match status" value="1"/>
</dbReference>
<dbReference type="PROSITE" id="PS01078">
    <property type="entry name" value="MOCF_BIOSYNTHESIS_1"/>
    <property type="match status" value="1"/>
</dbReference>
<dbReference type="SUPFAM" id="SSF53218">
    <property type="entry name" value="Molybdenum cofactor biosynthesis proteins"/>
    <property type="match status" value="1"/>
</dbReference>
<evidence type="ECO:0000256" key="5">
    <source>
        <dbReference type="ARBA" id="ARBA00023150"/>
    </source>
</evidence>
<comment type="pathway">
    <text evidence="2 6">Cofactor biosynthesis; molybdopterin biosynthesis.</text>
</comment>
<proteinExistence type="inferred from homology"/>
<dbReference type="Gene3D" id="3.40.980.10">
    <property type="entry name" value="MoaB/Mog-like domain"/>
    <property type="match status" value="1"/>
</dbReference>
<dbReference type="PATRIC" id="fig|46224.3.peg.621"/>
<dbReference type="GO" id="GO:0005829">
    <property type="term" value="C:cytosol"/>
    <property type="evidence" value="ECO:0007669"/>
    <property type="project" value="TreeGrafter"/>
</dbReference>
<dbReference type="InterPro" id="IPR036425">
    <property type="entry name" value="MoaB/Mog-like_dom_sf"/>
</dbReference>
<comment type="similarity">
    <text evidence="3 6">Belongs to the MoaB/Mog family.</text>
</comment>
<evidence type="ECO:0000256" key="4">
    <source>
        <dbReference type="ARBA" id="ARBA00015262"/>
    </source>
</evidence>
<keyword evidence="5 6" id="KW-0501">Molybdenum cofactor biosynthesis</keyword>
<evidence type="ECO:0000256" key="1">
    <source>
        <dbReference type="ARBA" id="ARBA00003487"/>
    </source>
</evidence>
<protein>
    <recommendedName>
        <fullName evidence="4 6">Molybdenum cofactor biosynthesis protein B</fullName>
    </recommendedName>
</protein>
<dbReference type="EMBL" id="LQYN01000011">
    <property type="protein sequence ID" value="KYD10778.1"/>
    <property type="molecule type" value="Genomic_DNA"/>
</dbReference>
<comment type="function">
    <text evidence="1 6">May be involved in the biosynthesis of molybdopterin.</text>
</comment>
<accession>A0A150LEL5</accession>
<dbReference type="AlphaFoldDB" id="A0A150LEL5"/>
<name>A0A150LEL5_9BACI</name>
<organism evidence="8 9">
    <name type="scientific">Heyndrickxia sporothermodurans</name>
    <dbReference type="NCBI Taxonomy" id="46224"/>
    <lineage>
        <taxon>Bacteria</taxon>
        <taxon>Bacillati</taxon>
        <taxon>Bacillota</taxon>
        <taxon>Bacilli</taxon>
        <taxon>Bacillales</taxon>
        <taxon>Bacillaceae</taxon>
        <taxon>Heyndrickxia</taxon>
    </lineage>
</organism>
<evidence type="ECO:0000313" key="8">
    <source>
        <dbReference type="EMBL" id="KYD10778.1"/>
    </source>
</evidence>
<evidence type="ECO:0000259" key="7">
    <source>
        <dbReference type="SMART" id="SM00852"/>
    </source>
</evidence>
<dbReference type="FunFam" id="3.40.980.10:FF:000006">
    <property type="entry name" value="Molybdenum cofactor biosynthesis protein B"/>
    <property type="match status" value="1"/>
</dbReference>
<feature type="domain" description="MoaB/Mog" evidence="7">
    <location>
        <begin position="20"/>
        <end position="165"/>
    </location>
</feature>
<keyword evidence="9" id="KW-1185">Reference proteome</keyword>